<keyword evidence="1" id="KW-1133">Transmembrane helix</keyword>
<dbReference type="EMBL" id="QQSY01000002">
    <property type="protein sequence ID" value="RDI99076.1"/>
    <property type="molecule type" value="Genomic_DNA"/>
</dbReference>
<evidence type="ECO:0000313" key="3">
    <source>
        <dbReference type="Proteomes" id="UP000254711"/>
    </source>
</evidence>
<proteinExistence type="predicted"/>
<organism evidence="2 3">
    <name type="scientific">Dyella solisilvae</name>
    <dbReference type="NCBI Taxonomy" id="1920168"/>
    <lineage>
        <taxon>Bacteria</taxon>
        <taxon>Pseudomonadati</taxon>
        <taxon>Pseudomonadota</taxon>
        <taxon>Gammaproteobacteria</taxon>
        <taxon>Lysobacterales</taxon>
        <taxon>Rhodanobacteraceae</taxon>
        <taxon>Dyella</taxon>
    </lineage>
</organism>
<sequence length="84" mass="9331">MRPTTDTTRHDRLLGGALLWLLAGALLLLTTLVPTHTPLLGWTPAFWLLGAPLALLLALEPGLPRQLLALVRPRRRRAAQLIWN</sequence>
<dbReference type="AlphaFoldDB" id="A0A370K8V1"/>
<comment type="caution">
    <text evidence="2">The sequence shown here is derived from an EMBL/GenBank/DDBJ whole genome shotgun (WGS) entry which is preliminary data.</text>
</comment>
<keyword evidence="1" id="KW-0812">Transmembrane</keyword>
<keyword evidence="1" id="KW-0472">Membrane</keyword>
<accession>A0A370K8V1</accession>
<feature type="transmembrane region" description="Helical" evidence="1">
    <location>
        <begin position="12"/>
        <end position="33"/>
    </location>
</feature>
<protein>
    <submittedName>
        <fullName evidence="2">Uncharacterized protein</fullName>
    </submittedName>
</protein>
<evidence type="ECO:0000256" key="1">
    <source>
        <dbReference type="SAM" id="Phobius"/>
    </source>
</evidence>
<evidence type="ECO:0000313" key="2">
    <source>
        <dbReference type="EMBL" id="RDI99076.1"/>
    </source>
</evidence>
<dbReference type="RefSeq" id="WP_114825163.1">
    <property type="nucleotide sequence ID" value="NZ_QQSY01000002.1"/>
</dbReference>
<feature type="transmembrane region" description="Helical" evidence="1">
    <location>
        <begin position="39"/>
        <end position="59"/>
    </location>
</feature>
<name>A0A370K8V1_9GAMM</name>
<reference evidence="2 3" key="1">
    <citation type="submission" date="2018-07" db="EMBL/GenBank/DDBJ databases">
        <title>Dyella solisilvae sp. nov., isolated from the pine and broad-leaved mixed forest soil.</title>
        <authorList>
            <person name="Gao Z."/>
            <person name="Qiu L."/>
        </authorList>
    </citation>
    <scope>NUCLEOTIDE SEQUENCE [LARGE SCALE GENOMIC DNA]</scope>
    <source>
        <strain evidence="2 3">DHG54</strain>
    </source>
</reference>
<keyword evidence="3" id="KW-1185">Reference proteome</keyword>
<dbReference type="Proteomes" id="UP000254711">
    <property type="component" value="Unassembled WGS sequence"/>
</dbReference>
<gene>
    <name evidence="2" type="ORF">DVT68_11380</name>
</gene>